<sequence>MEKWGLAICGLGLFLIMISSSSTPTNLILIGSGLFYVILGAFLIVYKKKKVNRGTAK</sequence>
<keyword evidence="1" id="KW-1133">Transmembrane helix</keyword>
<accession>A0A645FFG4</accession>
<feature type="transmembrane region" description="Helical" evidence="1">
    <location>
        <begin position="30"/>
        <end position="46"/>
    </location>
</feature>
<name>A0A645FFG4_9ZZZZ</name>
<gene>
    <name evidence="2" type="ORF">SDC9_160465</name>
</gene>
<keyword evidence="1" id="KW-0812">Transmembrane</keyword>
<evidence type="ECO:0000256" key="1">
    <source>
        <dbReference type="SAM" id="Phobius"/>
    </source>
</evidence>
<organism evidence="2">
    <name type="scientific">bioreactor metagenome</name>
    <dbReference type="NCBI Taxonomy" id="1076179"/>
    <lineage>
        <taxon>unclassified sequences</taxon>
        <taxon>metagenomes</taxon>
        <taxon>ecological metagenomes</taxon>
    </lineage>
</organism>
<proteinExistence type="predicted"/>
<evidence type="ECO:0000313" key="2">
    <source>
        <dbReference type="EMBL" id="MPN13145.1"/>
    </source>
</evidence>
<dbReference type="AlphaFoldDB" id="A0A645FFG4"/>
<reference evidence="2" key="1">
    <citation type="submission" date="2019-08" db="EMBL/GenBank/DDBJ databases">
        <authorList>
            <person name="Kucharzyk K."/>
            <person name="Murdoch R.W."/>
            <person name="Higgins S."/>
            <person name="Loffler F."/>
        </authorList>
    </citation>
    <scope>NUCLEOTIDE SEQUENCE</scope>
</reference>
<comment type="caution">
    <text evidence="2">The sequence shown here is derived from an EMBL/GenBank/DDBJ whole genome shotgun (WGS) entry which is preliminary data.</text>
</comment>
<protein>
    <submittedName>
        <fullName evidence="2">Uncharacterized protein</fullName>
    </submittedName>
</protein>
<keyword evidence="1" id="KW-0472">Membrane</keyword>
<dbReference type="EMBL" id="VSSQ01059611">
    <property type="protein sequence ID" value="MPN13145.1"/>
    <property type="molecule type" value="Genomic_DNA"/>
</dbReference>